<dbReference type="PANTHER" id="PTHR14269:SF61">
    <property type="entry name" value="CDP-DIACYLGLYCEROL--SERINE O-PHOSPHATIDYLTRANSFERASE"/>
    <property type="match status" value="1"/>
</dbReference>
<feature type="transmembrane region" description="Helical" evidence="16">
    <location>
        <begin position="20"/>
        <end position="53"/>
    </location>
</feature>
<evidence type="ECO:0000256" key="12">
    <source>
        <dbReference type="ARBA" id="ARBA00023209"/>
    </source>
</evidence>
<dbReference type="Pfam" id="PF01066">
    <property type="entry name" value="CDP-OH_P_transf"/>
    <property type="match status" value="1"/>
</dbReference>
<evidence type="ECO:0000256" key="14">
    <source>
        <dbReference type="ARBA" id="ARBA00032361"/>
    </source>
</evidence>
<evidence type="ECO:0000256" key="5">
    <source>
        <dbReference type="ARBA" id="ARBA00017171"/>
    </source>
</evidence>
<dbReference type="Proteomes" id="UP000192486">
    <property type="component" value="Chromosome"/>
</dbReference>
<sequence>MFSFRYFDYTKLKSQLANIITLFNLCLGIIAILLVLQGHAHMSLMFIFFAALFDRFDGMVARHYHAESAFGKELDSLSDLVSFGVAPAILLYDTALSDTMWIGLSAVIFYILAGAVRLARYNVEEFDGSYYGMPITVAGVLLTLSYFAVPYLIAPYFVIYMCILAWLMVSRIRIAKV</sequence>
<evidence type="ECO:0000256" key="9">
    <source>
        <dbReference type="ARBA" id="ARBA00022989"/>
    </source>
</evidence>
<evidence type="ECO:0000256" key="7">
    <source>
        <dbReference type="ARBA" id="ARBA00022679"/>
    </source>
</evidence>
<comment type="subcellular location">
    <subcellularLocation>
        <location evidence="2">Endomembrane system</location>
        <topology evidence="2">Multi-pass membrane protein</topology>
    </subcellularLocation>
</comment>
<evidence type="ECO:0000256" key="15">
    <source>
        <dbReference type="RuleBase" id="RU003750"/>
    </source>
</evidence>
<evidence type="ECO:0000256" key="13">
    <source>
        <dbReference type="ARBA" id="ARBA00023264"/>
    </source>
</evidence>
<accession>A0ABM6JT12</accession>
<gene>
    <name evidence="17" type="ORF">SporoS204_02850</name>
</gene>
<dbReference type="EMBL" id="CP015108">
    <property type="protein sequence ID" value="ARF13210.1"/>
    <property type="molecule type" value="Genomic_DNA"/>
</dbReference>
<dbReference type="RefSeq" id="WP_029052935.1">
    <property type="nucleotide sequence ID" value="NZ_CP015108.1"/>
</dbReference>
<evidence type="ECO:0000313" key="18">
    <source>
        <dbReference type="Proteomes" id="UP000192486"/>
    </source>
</evidence>
<feature type="transmembrane region" description="Helical" evidence="16">
    <location>
        <begin position="130"/>
        <end position="147"/>
    </location>
</feature>
<dbReference type="InterPro" id="IPR000462">
    <property type="entry name" value="CDP-OH_P_trans"/>
</dbReference>
<evidence type="ECO:0000256" key="8">
    <source>
        <dbReference type="ARBA" id="ARBA00022692"/>
    </source>
</evidence>
<keyword evidence="9 16" id="KW-1133">Transmembrane helix</keyword>
<keyword evidence="12" id="KW-0594">Phospholipid biosynthesis</keyword>
<feature type="transmembrane region" description="Helical" evidence="16">
    <location>
        <begin position="99"/>
        <end position="118"/>
    </location>
</feature>
<dbReference type="InterPro" id="IPR043130">
    <property type="entry name" value="CDP-OH_PTrfase_TM_dom"/>
</dbReference>
<evidence type="ECO:0000313" key="17">
    <source>
        <dbReference type="EMBL" id="ARF13210.1"/>
    </source>
</evidence>
<dbReference type="PANTHER" id="PTHR14269">
    <property type="entry name" value="CDP-DIACYLGLYCEROL--GLYCEROL-3-PHOSPHATE 3-PHOSPHATIDYLTRANSFERASE-RELATED"/>
    <property type="match status" value="1"/>
</dbReference>
<keyword evidence="6" id="KW-0444">Lipid biosynthesis</keyword>
<feature type="transmembrane region" description="Helical" evidence="16">
    <location>
        <begin position="153"/>
        <end position="169"/>
    </location>
</feature>
<name>A0ABM6JT12_SPOUR</name>
<dbReference type="EC" id="2.7.8.8" evidence="4"/>
<evidence type="ECO:0000256" key="2">
    <source>
        <dbReference type="ARBA" id="ARBA00004127"/>
    </source>
</evidence>
<proteinExistence type="inferred from homology"/>
<evidence type="ECO:0000256" key="16">
    <source>
        <dbReference type="SAM" id="Phobius"/>
    </source>
</evidence>
<dbReference type="InterPro" id="IPR004533">
    <property type="entry name" value="CDP-diaglyc--ser_O-PTrfase"/>
</dbReference>
<dbReference type="InterPro" id="IPR050324">
    <property type="entry name" value="CDP-alcohol_PTase-I"/>
</dbReference>
<comment type="similarity">
    <text evidence="3 15">Belongs to the CDP-alcohol phosphatidyltransferase class-I family.</text>
</comment>
<keyword evidence="18" id="KW-1185">Reference proteome</keyword>
<dbReference type="Gene3D" id="1.20.120.1760">
    <property type="match status" value="1"/>
</dbReference>
<evidence type="ECO:0000256" key="3">
    <source>
        <dbReference type="ARBA" id="ARBA00010441"/>
    </source>
</evidence>
<evidence type="ECO:0000256" key="4">
    <source>
        <dbReference type="ARBA" id="ARBA00013174"/>
    </source>
</evidence>
<keyword evidence="7 15" id="KW-0808">Transferase</keyword>
<keyword evidence="13" id="KW-1208">Phospholipid metabolism</keyword>
<dbReference type="PROSITE" id="PS00379">
    <property type="entry name" value="CDP_ALCOHOL_P_TRANSF"/>
    <property type="match status" value="1"/>
</dbReference>
<dbReference type="InterPro" id="IPR048254">
    <property type="entry name" value="CDP_ALCOHOL_P_TRANSF_CS"/>
</dbReference>
<evidence type="ECO:0000256" key="10">
    <source>
        <dbReference type="ARBA" id="ARBA00023098"/>
    </source>
</evidence>
<evidence type="ECO:0000256" key="1">
    <source>
        <dbReference type="ARBA" id="ARBA00000287"/>
    </source>
</evidence>
<keyword evidence="10" id="KW-0443">Lipid metabolism</keyword>
<keyword evidence="8 16" id="KW-0812">Transmembrane</keyword>
<reference evidence="17 18" key="1">
    <citation type="submission" date="2016-04" db="EMBL/GenBank/DDBJ databases">
        <title>Comparative Genomics and Epigenetics of Sporosarcina ureae.</title>
        <authorList>
            <person name="Oliver A.S."/>
            <person name="Cooper K.K."/>
        </authorList>
    </citation>
    <scope>NUCLEOTIDE SEQUENCE [LARGE SCALE GENOMIC DNA]</scope>
    <source>
        <strain evidence="17 18">S204</strain>
    </source>
</reference>
<evidence type="ECO:0000256" key="11">
    <source>
        <dbReference type="ARBA" id="ARBA00023136"/>
    </source>
</evidence>
<protein>
    <recommendedName>
        <fullName evidence="5">CDP-diacylglycerol--serine O-phosphatidyltransferase</fullName>
        <ecNumber evidence="4">2.7.8.8</ecNumber>
    </recommendedName>
    <alternativeName>
        <fullName evidence="14">Phosphatidylserine synthase</fullName>
    </alternativeName>
</protein>
<comment type="catalytic activity">
    <reaction evidence="1">
        <text>a CDP-1,2-diacyl-sn-glycerol + L-serine = a 1,2-diacyl-sn-glycero-3-phospho-L-serine + CMP + H(+)</text>
        <dbReference type="Rhea" id="RHEA:16913"/>
        <dbReference type="ChEBI" id="CHEBI:15378"/>
        <dbReference type="ChEBI" id="CHEBI:33384"/>
        <dbReference type="ChEBI" id="CHEBI:57262"/>
        <dbReference type="ChEBI" id="CHEBI:58332"/>
        <dbReference type="ChEBI" id="CHEBI:60377"/>
        <dbReference type="EC" id="2.7.8.8"/>
    </reaction>
</comment>
<evidence type="ECO:0000256" key="6">
    <source>
        <dbReference type="ARBA" id="ARBA00022516"/>
    </source>
</evidence>
<dbReference type="NCBIfam" id="TIGR00473">
    <property type="entry name" value="pssA"/>
    <property type="match status" value="1"/>
</dbReference>
<organism evidence="17 18">
    <name type="scientific">Sporosarcina ureae</name>
    <dbReference type="NCBI Taxonomy" id="1571"/>
    <lineage>
        <taxon>Bacteria</taxon>
        <taxon>Bacillati</taxon>
        <taxon>Bacillota</taxon>
        <taxon>Bacilli</taxon>
        <taxon>Bacillales</taxon>
        <taxon>Caryophanaceae</taxon>
        <taxon>Sporosarcina</taxon>
    </lineage>
</organism>
<keyword evidence="11 16" id="KW-0472">Membrane</keyword>